<dbReference type="Gene3D" id="3.30.230.10">
    <property type="match status" value="1"/>
</dbReference>
<gene>
    <name evidence="6" type="ORF">COW83_01210</name>
</gene>
<dbReference type="InterPro" id="IPR000100">
    <property type="entry name" value="RNase_P"/>
</dbReference>
<dbReference type="Proteomes" id="UP000231136">
    <property type="component" value="Unassembled WGS sequence"/>
</dbReference>
<evidence type="ECO:0000256" key="2">
    <source>
        <dbReference type="ARBA" id="ARBA00022722"/>
    </source>
</evidence>
<protein>
    <submittedName>
        <fullName evidence="6">Uncharacterized protein</fullName>
    </submittedName>
</protein>
<dbReference type="InterPro" id="IPR020568">
    <property type="entry name" value="Ribosomal_Su5_D2-typ_SF"/>
</dbReference>
<evidence type="ECO:0000313" key="7">
    <source>
        <dbReference type="Proteomes" id="UP000231136"/>
    </source>
</evidence>
<evidence type="ECO:0000256" key="1">
    <source>
        <dbReference type="ARBA" id="ARBA00022694"/>
    </source>
</evidence>
<keyword evidence="1" id="KW-0819">tRNA processing</keyword>
<evidence type="ECO:0000256" key="3">
    <source>
        <dbReference type="ARBA" id="ARBA00022759"/>
    </source>
</evidence>
<dbReference type="AlphaFoldDB" id="A0A2H0DVG3"/>
<dbReference type="PANTHER" id="PTHR33992:SF1">
    <property type="entry name" value="RIBONUCLEASE P PROTEIN COMPONENT"/>
    <property type="match status" value="1"/>
</dbReference>
<dbReference type="PANTHER" id="PTHR33992">
    <property type="entry name" value="RIBONUCLEASE P PROTEIN COMPONENT"/>
    <property type="match status" value="1"/>
</dbReference>
<evidence type="ECO:0000313" key="6">
    <source>
        <dbReference type="EMBL" id="PIP86001.1"/>
    </source>
</evidence>
<comment type="caution">
    <text evidence="6">The sequence shown here is derived from an EMBL/GenBank/DDBJ whole genome shotgun (WGS) entry which is preliminary data.</text>
</comment>
<keyword evidence="5" id="KW-0694">RNA-binding</keyword>
<keyword evidence="3" id="KW-0255">Endonuclease</keyword>
<dbReference type="EMBL" id="PCTR01000042">
    <property type="protein sequence ID" value="PIP86001.1"/>
    <property type="molecule type" value="Genomic_DNA"/>
</dbReference>
<dbReference type="InterPro" id="IPR014721">
    <property type="entry name" value="Ribsml_uS5_D2-typ_fold_subgr"/>
</dbReference>
<evidence type="ECO:0000256" key="5">
    <source>
        <dbReference type="ARBA" id="ARBA00022884"/>
    </source>
</evidence>
<organism evidence="6 7">
    <name type="scientific">Candidatus Collierbacteria bacterium CG22_combo_CG10-13_8_21_14_all_43_12</name>
    <dbReference type="NCBI Taxonomy" id="1974537"/>
    <lineage>
        <taxon>Bacteria</taxon>
        <taxon>Candidatus Collieribacteriota</taxon>
    </lineage>
</organism>
<dbReference type="Pfam" id="PF00825">
    <property type="entry name" value="Ribonuclease_P"/>
    <property type="match status" value="1"/>
</dbReference>
<sequence length="133" mass="14914">MPLPAINRLPLRKERDRLTREGKSFHTRYFTFVTAPTPLLQGQALKGTNLQGLALKESSAIHPVPRFSILLSKKIARLAVDRNHIKRVASALLAELLPQFPPADYLVIPKRSVLDTPHPNLLSDLKSLLPKLE</sequence>
<reference evidence="6 7" key="1">
    <citation type="submission" date="2017-09" db="EMBL/GenBank/DDBJ databases">
        <title>Depth-based differentiation of microbial function through sediment-hosted aquifers and enrichment of novel symbionts in the deep terrestrial subsurface.</title>
        <authorList>
            <person name="Probst A.J."/>
            <person name="Ladd B."/>
            <person name="Jarett J.K."/>
            <person name="Geller-Mcgrath D.E."/>
            <person name="Sieber C.M."/>
            <person name="Emerson J.B."/>
            <person name="Anantharaman K."/>
            <person name="Thomas B.C."/>
            <person name="Malmstrom R."/>
            <person name="Stieglmeier M."/>
            <person name="Klingl A."/>
            <person name="Woyke T."/>
            <person name="Ryan C.M."/>
            <person name="Banfield J.F."/>
        </authorList>
    </citation>
    <scope>NUCLEOTIDE SEQUENCE [LARGE SCALE GENOMIC DNA]</scope>
    <source>
        <strain evidence="6">CG22_combo_CG10-13_8_21_14_all_43_12</strain>
    </source>
</reference>
<proteinExistence type="predicted"/>
<name>A0A2H0DVG3_9BACT</name>
<dbReference type="GO" id="GO:0042781">
    <property type="term" value="F:3'-tRNA processing endoribonuclease activity"/>
    <property type="evidence" value="ECO:0007669"/>
    <property type="project" value="TreeGrafter"/>
</dbReference>
<dbReference type="GO" id="GO:0030677">
    <property type="term" value="C:ribonuclease P complex"/>
    <property type="evidence" value="ECO:0007669"/>
    <property type="project" value="TreeGrafter"/>
</dbReference>
<dbReference type="SUPFAM" id="SSF54211">
    <property type="entry name" value="Ribosomal protein S5 domain 2-like"/>
    <property type="match status" value="1"/>
</dbReference>
<accession>A0A2H0DVG3</accession>
<keyword evidence="2" id="KW-0540">Nuclease</keyword>
<dbReference type="GO" id="GO:0000049">
    <property type="term" value="F:tRNA binding"/>
    <property type="evidence" value="ECO:0007669"/>
    <property type="project" value="InterPro"/>
</dbReference>
<evidence type="ECO:0000256" key="4">
    <source>
        <dbReference type="ARBA" id="ARBA00022801"/>
    </source>
</evidence>
<dbReference type="GO" id="GO:0004526">
    <property type="term" value="F:ribonuclease P activity"/>
    <property type="evidence" value="ECO:0007669"/>
    <property type="project" value="InterPro"/>
</dbReference>
<keyword evidence="4" id="KW-0378">Hydrolase</keyword>